<dbReference type="PANTHER" id="PTHR13887">
    <property type="entry name" value="GLUTATHIONE S-TRANSFERASE KAPPA"/>
    <property type="match status" value="1"/>
</dbReference>
<dbReference type="AlphaFoldDB" id="F2NLH4"/>
<protein>
    <submittedName>
        <fullName evidence="8">DSBA oxidoreductase</fullName>
    </submittedName>
</protein>
<dbReference type="InterPro" id="IPR036249">
    <property type="entry name" value="Thioredoxin-like_sf"/>
</dbReference>
<feature type="domain" description="Thioredoxin" evidence="7">
    <location>
        <begin position="78"/>
        <end position="299"/>
    </location>
</feature>
<evidence type="ECO:0000259" key="7">
    <source>
        <dbReference type="PROSITE" id="PS51352"/>
    </source>
</evidence>
<keyword evidence="3" id="KW-0560">Oxidoreductase</keyword>
<keyword evidence="4" id="KW-1015">Disulfide bond</keyword>
<dbReference type="HOGENOM" id="CLU_072526_0_0_0"/>
<dbReference type="Proteomes" id="UP000007030">
    <property type="component" value="Chromosome"/>
</dbReference>
<sequence>MRTLLVLWCFAIPAFAQISLPPEAFLNTLGLPPAPGLTHTYGPASLTLETLDGLVYRVHYTGPPDDYTRAGEVIAAAVQAPSVIEAFADWMRENAPRLSGQGPVLVGLGDAHALTLELHDVLRLSVGPVMVPETQFGPARHVLGSGPVAIREYSDFECPFCARLHREVLPELKARYITTGLARFEYRHFPLYRIHREAIPAAEASECAAEQGAFWAFHDTLFTLGVGDYLKAAQAAGLDLEAFKTCYAERRYRARVEAALAEAERLGLRGTPTVFVGPFKLPNPYDLEAYGRYIRMAQALK</sequence>
<accession>F2NLH4</accession>
<feature type="signal peptide" evidence="6">
    <location>
        <begin position="1"/>
        <end position="16"/>
    </location>
</feature>
<dbReference type="STRING" id="869210.Marky_1336"/>
<gene>
    <name evidence="8" type="ordered locus">Marky_1336</name>
</gene>
<dbReference type="PANTHER" id="PTHR13887:SF14">
    <property type="entry name" value="DISULFIDE BOND FORMATION PROTEIN D"/>
    <property type="match status" value="1"/>
</dbReference>
<feature type="chain" id="PRO_5003282707" evidence="6">
    <location>
        <begin position="17"/>
        <end position="301"/>
    </location>
</feature>
<keyword evidence="5" id="KW-0676">Redox-active center</keyword>
<evidence type="ECO:0000313" key="9">
    <source>
        <dbReference type="Proteomes" id="UP000007030"/>
    </source>
</evidence>
<reference evidence="8 9" key="1">
    <citation type="journal article" date="2012" name="Stand. Genomic Sci.">
        <title>Complete genome sequence of the aerobic, heterotroph Marinithermus hydrothermalis type strain (T1(T)) from a deep-sea hydrothermal vent chimney.</title>
        <authorList>
            <person name="Copeland A."/>
            <person name="Gu W."/>
            <person name="Yasawong M."/>
            <person name="Lapidus A."/>
            <person name="Lucas S."/>
            <person name="Deshpande S."/>
            <person name="Pagani I."/>
            <person name="Tapia R."/>
            <person name="Cheng J.F."/>
            <person name="Goodwin L.A."/>
            <person name="Pitluck S."/>
            <person name="Liolios K."/>
            <person name="Ivanova N."/>
            <person name="Mavromatis K."/>
            <person name="Mikhailova N."/>
            <person name="Pati A."/>
            <person name="Chen A."/>
            <person name="Palaniappan K."/>
            <person name="Land M."/>
            <person name="Pan C."/>
            <person name="Brambilla E.M."/>
            <person name="Rohde M."/>
            <person name="Tindall B.J."/>
            <person name="Sikorski J."/>
            <person name="Goker M."/>
            <person name="Detter J.C."/>
            <person name="Bristow J."/>
            <person name="Eisen J.A."/>
            <person name="Markowitz V."/>
            <person name="Hugenholtz P."/>
            <person name="Kyrpides N.C."/>
            <person name="Klenk H.P."/>
            <person name="Woyke T."/>
        </authorList>
    </citation>
    <scope>NUCLEOTIDE SEQUENCE [LARGE SCALE GENOMIC DNA]</scope>
    <source>
        <strain evidence="9">DSM 14884 / JCM 11576 / T1</strain>
    </source>
</reference>
<comment type="similarity">
    <text evidence="1">Belongs to the thioredoxin family. DsbA subfamily.</text>
</comment>
<evidence type="ECO:0000313" key="8">
    <source>
        <dbReference type="EMBL" id="AEB12073.1"/>
    </source>
</evidence>
<evidence type="ECO:0000256" key="4">
    <source>
        <dbReference type="ARBA" id="ARBA00023157"/>
    </source>
</evidence>
<dbReference type="eggNOG" id="COG1651">
    <property type="taxonomic scope" value="Bacteria"/>
</dbReference>
<evidence type="ECO:0000256" key="3">
    <source>
        <dbReference type="ARBA" id="ARBA00023002"/>
    </source>
</evidence>
<dbReference type="KEGG" id="mhd:Marky_1336"/>
<dbReference type="OrthoDB" id="117402at2"/>
<dbReference type="InterPro" id="IPR013766">
    <property type="entry name" value="Thioredoxin_domain"/>
</dbReference>
<name>F2NLH4_MARHT</name>
<proteinExistence type="inferred from homology"/>
<evidence type="ECO:0000256" key="6">
    <source>
        <dbReference type="SAM" id="SignalP"/>
    </source>
</evidence>
<dbReference type="EMBL" id="CP002630">
    <property type="protein sequence ID" value="AEB12073.1"/>
    <property type="molecule type" value="Genomic_DNA"/>
</dbReference>
<dbReference type="Gene3D" id="3.40.30.10">
    <property type="entry name" value="Glutaredoxin"/>
    <property type="match status" value="1"/>
</dbReference>
<dbReference type="RefSeq" id="WP_013704120.1">
    <property type="nucleotide sequence ID" value="NC_015387.1"/>
</dbReference>
<dbReference type="Pfam" id="PF13462">
    <property type="entry name" value="Thioredoxin_4"/>
    <property type="match status" value="1"/>
</dbReference>
<keyword evidence="2 6" id="KW-0732">Signal</keyword>
<evidence type="ECO:0000256" key="2">
    <source>
        <dbReference type="ARBA" id="ARBA00022729"/>
    </source>
</evidence>
<evidence type="ECO:0000256" key="5">
    <source>
        <dbReference type="ARBA" id="ARBA00023284"/>
    </source>
</evidence>
<keyword evidence="9" id="KW-1185">Reference proteome</keyword>
<evidence type="ECO:0000256" key="1">
    <source>
        <dbReference type="ARBA" id="ARBA00005791"/>
    </source>
</evidence>
<dbReference type="PROSITE" id="PS51352">
    <property type="entry name" value="THIOREDOXIN_2"/>
    <property type="match status" value="1"/>
</dbReference>
<organism evidence="8 9">
    <name type="scientific">Marinithermus hydrothermalis (strain DSM 14884 / JCM 11576 / T1)</name>
    <dbReference type="NCBI Taxonomy" id="869210"/>
    <lineage>
        <taxon>Bacteria</taxon>
        <taxon>Thermotogati</taxon>
        <taxon>Deinococcota</taxon>
        <taxon>Deinococci</taxon>
        <taxon>Thermales</taxon>
        <taxon>Thermaceae</taxon>
        <taxon>Marinithermus</taxon>
    </lineage>
</organism>
<dbReference type="SUPFAM" id="SSF52833">
    <property type="entry name" value="Thioredoxin-like"/>
    <property type="match status" value="1"/>
</dbReference>
<dbReference type="GO" id="GO:0016491">
    <property type="term" value="F:oxidoreductase activity"/>
    <property type="evidence" value="ECO:0007669"/>
    <property type="project" value="UniProtKB-KW"/>
</dbReference>
<dbReference type="InterPro" id="IPR012336">
    <property type="entry name" value="Thioredoxin-like_fold"/>
</dbReference>